<dbReference type="InterPro" id="IPR036883">
    <property type="entry name" value="PDCD5-like_sf"/>
</dbReference>
<evidence type="ECO:0000256" key="1">
    <source>
        <dbReference type="ARBA" id="ARBA00010490"/>
    </source>
</evidence>
<dbReference type="GO" id="GO:0005634">
    <property type="term" value="C:nucleus"/>
    <property type="evidence" value="ECO:0007669"/>
    <property type="project" value="TreeGrafter"/>
</dbReference>
<accession>N1NX99</accession>
<reference evidence="3" key="1">
    <citation type="submission" date="2012-03" db="EMBL/GenBank/DDBJ databases">
        <title>De novo sequencing, assembly and analysis of the genome of the laboratory strain Saccharomyces cerevisiae CEN.PK113-7D, a model for modern industrial biotechnology.</title>
        <authorList>
            <person name="Nijkamp J.F."/>
            <person name="van den Broek M.A."/>
            <person name="Datema E."/>
            <person name="de Kok S."/>
            <person name="Bosman L."/>
            <person name="Luttink M.A."/>
            <person name="Daran-Lapujade P."/>
            <person name="Vongsangnak W."/>
            <person name="Nielsen J."/>
            <person name="Heijne W.H.M."/>
            <person name="Klaassen P."/>
            <person name="Platt D."/>
            <person name="Paddon C.J."/>
            <person name="Koetter P."/>
            <person name="van Ham R.C."/>
            <person name="Reinders M.J.T."/>
            <person name="Pronk J.T."/>
            <person name="de Ridder D."/>
            <person name="Daran J.-M."/>
        </authorList>
    </citation>
    <scope>NUCLEOTIDE SEQUENCE</scope>
    <source>
        <strain evidence="3">CEN.PK113-7D</strain>
    </source>
</reference>
<dbReference type="FunFam" id="1.10.8.140:FF:000008">
    <property type="entry name" value="YMR074C-like protein"/>
    <property type="match status" value="1"/>
</dbReference>
<feature type="region of interest" description="Disordered" evidence="2">
    <location>
        <begin position="169"/>
        <end position="189"/>
    </location>
</feature>
<protein>
    <recommendedName>
        <fullName evidence="4">YMR074Cp-like protein</fullName>
    </recommendedName>
</protein>
<dbReference type="GO" id="GO:0005829">
    <property type="term" value="C:cytosol"/>
    <property type="evidence" value="ECO:0007669"/>
    <property type="project" value="TreeGrafter"/>
</dbReference>
<feature type="compositionally biased region" description="Polar residues" evidence="2">
    <location>
        <begin position="60"/>
        <end position="71"/>
    </location>
</feature>
<dbReference type="OrthoDB" id="10252486at2759"/>
<dbReference type="Proteomes" id="UP000013192">
    <property type="component" value="Chromosome XIII"/>
</dbReference>
<dbReference type="AlphaFoldDB" id="N1NX99"/>
<feature type="region of interest" description="Disordered" evidence="2">
    <location>
        <begin position="60"/>
        <end position="82"/>
    </location>
</feature>
<dbReference type="GO" id="GO:0003677">
    <property type="term" value="F:DNA binding"/>
    <property type="evidence" value="ECO:0007669"/>
    <property type="project" value="InterPro"/>
</dbReference>
<dbReference type="InterPro" id="IPR002836">
    <property type="entry name" value="PDCD5-like"/>
</dbReference>
<dbReference type="Gene3D" id="1.10.8.140">
    <property type="entry name" value="PDCD5-like"/>
    <property type="match status" value="1"/>
</dbReference>
<dbReference type="PANTHER" id="PTHR10840">
    <property type="entry name" value="PROGRAMMED CELL DEATH PROTEIN 5"/>
    <property type="match status" value="1"/>
</dbReference>
<feature type="compositionally biased region" description="Acidic residues" evidence="2">
    <location>
        <begin position="179"/>
        <end position="189"/>
    </location>
</feature>
<evidence type="ECO:0000256" key="2">
    <source>
        <dbReference type="SAM" id="MobiDB-lite"/>
    </source>
</evidence>
<name>N1NX99_YEASC</name>
<evidence type="ECO:0000313" key="3">
    <source>
        <dbReference type="EMBL" id="EIW08334.1"/>
    </source>
</evidence>
<gene>
    <name evidence="3" type="ORF">CENPK1137D_104</name>
</gene>
<sequence>MRIFGLGKREFLYHFVVLQGEPRVKVEKSSCSLDYNSGGSVCSDMDPELQAIREARLAQLKNNSGGTNGDRNSGANNGGGENSAPVGAAIANFLEPQALERLSRVALVRRDRAQAVETYLKKLIATNNVTHKITEAEIVSILNGIAKQQNSQNNSKIIFERKDFSEDLNSFDKQNAKNDDDEDDDDFFD</sequence>
<dbReference type="Pfam" id="PF01984">
    <property type="entry name" value="dsDNA_bind"/>
    <property type="match status" value="1"/>
</dbReference>
<dbReference type="PANTHER" id="PTHR10840:SF0">
    <property type="entry name" value="PROGRAMMED CELL DEATH PROTEIN 5"/>
    <property type="match status" value="1"/>
</dbReference>
<organism evidence="3">
    <name type="scientific">Saccharomyces cerevisiae (strain CEN.PK113-7D)</name>
    <name type="common">Baker's yeast</name>
    <dbReference type="NCBI Taxonomy" id="889517"/>
    <lineage>
        <taxon>Eukaryota</taxon>
        <taxon>Fungi</taxon>
        <taxon>Dikarya</taxon>
        <taxon>Ascomycota</taxon>
        <taxon>Saccharomycotina</taxon>
        <taxon>Saccharomycetes</taxon>
        <taxon>Saccharomycetales</taxon>
        <taxon>Saccharomycetaceae</taxon>
        <taxon>Saccharomyces</taxon>
    </lineage>
</organism>
<dbReference type="EMBL" id="CM001534">
    <property type="protein sequence ID" value="EIW08334.1"/>
    <property type="molecule type" value="Genomic_DNA"/>
</dbReference>
<dbReference type="HOGENOM" id="CLU_122978_0_0_1"/>
<dbReference type="SUPFAM" id="SSF46950">
    <property type="entry name" value="Double-stranded DNA-binding domain"/>
    <property type="match status" value="1"/>
</dbReference>
<proteinExistence type="inferred from homology"/>
<evidence type="ECO:0008006" key="4">
    <source>
        <dbReference type="Google" id="ProtNLM"/>
    </source>
</evidence>
<comment type="similarity">
    <text evidence="1">Belongs to the PDCD5 family.</text>
</comment>